<evidence type="ECO:0008006" key="3">
    <source>
        <dbReference type="Google" id="ProtNLM"/>
    </source>
</evidence>
<keyword evidence="2" id="KW-1185">Reference proteome</keyword>
<dbReference type="EMBL" id="CP122539">
    <property type="protein sequence ID" value="WGH76195.1"/>
    <property type="molecule type" value="Genomic_DNA"/>
</dbReference>
<sequence length="386" mass="43956">MDVRLKKHFDIVKKSTLFKDHYKEVTHYTNALPIEKHMLRTILANQFNVASENKGVYLVRSGGSMAKPLIFPVDIEENLYQRELLSKELVANDIFTSQSRVLNLFSYNGMYRTAAIMDDILERCNATTISLGAVSELDLVYNTAKQFAATMIIGTPSKLTLVAHYILDNKLEVSIPKIMYAGEFLLKSQESLLKKAFNSTHIYTMYGSAETGIWAWASYENGRTSFETLNDVIVEVENPDKEGNGLLVVTNLLRKRFPVFRYVMGDIGSVSKKDNKTIVHLKTREPKSFSIESNSYFLNDFDWLYEIADRFQIQISNTKPKHIEIKFLIVSNSTNLVDVSLIKDKLGSIFEINPKTTVIKVQQVKEASLYLNPTTSKTPSIADFRR</sequence>
<dbReference type="Gene3D" id="3.40.50.12780">
    <property type="entry name" value="N-terminal domain of ligase-like"/>
    <property type="match status" value="1"/>
</dbReference>
<dbReference type="PANTHER" id="PTHR43845:SF1">
    <property type="entry name" value="BLR5969 PROTEIN"/>
    <property type="match status" value="1"/>
</dbReference>
<accession>A0ABY8L482</accession>
<dbReference type="Proteomes" id="UP001232001">
    <property type="component" value="Chromosome"/>
</dbReference>
<dbReference type="PANTHER" id="PTHR43845">
    <property type="entry name" value="BLR5969 PROTEIN"/>
    <property type="match status" value="1"/>
</dbReference>
<evidence type="ECO:0000313" key="1">
    <source>
        <dbReference type="EMBL" id="WGH76195.1"/>
    </source>
</evidence>
<dbReference type="RefSeq" id="WP_279652064.1">
    <property type="nucleotide sequence ID" value="NZ_CP122539.1"/>
</dbReference>
<name>A0ABY8L482_9FLAO</name>
<evidence type="ECO:0000313" key="2">
    <source>
        <dbReference type="Proteomes" id="UP001232001"/>
    </source>
</evidence>
<reference evidence="1 2" key="1">
    <citation type="submission" date="2023-04" db="EMBL/GenBank/DDBJ databases">
        <title>Tenacibaculum tangerinum sp. nov., isolated from sea tidal flat of South Korea.</title>
        <authorList>
            <person name="Lee S.H."/>
            <person name="Kim J.-J."/>
        </authorList>
    </citation>
    <scope>NUCLEOTIDE SEQUENCE [LARGE SCALE GENOMIC DNA]</scope>
    <source>
        <strain evidence="1 2">GRR-S3-23</strain>
    </source>
</reference>
<gene>
    <name evidence="1" type="ORF">P8625_03240</name>
</gene>
<dbReference type="InterPro" id="IPR042099">
    <property type="entry name" value="ANL_N_sf"/>
</dbReference>
<dbReference type="SUPFAM" id="SSF56801">
    <property type="entry name" value="Acetyl-CoA synthetase-like"/>
    <property type="match status" value="1"/>
</dbReference>
<organism evidence="1 2">
    <name type="scientific">Tenacibaculum tangerinum</name>
    <dbReference type="NCBI Taxonomy" id="3038772"/>
    <lineage>
        <taxon>Bacteria</taxon>
        <taxon>Pseudomonadati</taxon>
        <taxon>Bacteroidota</taxon>
        <taxon>Flavobacteriia</taxon>
        <taxon>Flavobacteriales</taxon>
        <taxon>Flavobacteriaceae</taxon>
        <taxon>Tenacibaculum</taxon>
    </lineage>
</organism>
<protein>
    <recommendedName>
        <fullName evidence="3">AMP-dependent synthetase/ligase domain-containing protein</fullName>
    </recommendedName>
</protein>
<proteinExistence type="predicted"/>